<protein>
    <submittedName>
        <fullName evidence="2">Hyothetical protein</fullName>
    </submittedName>
</protein>
<dbReference type="Gene3D" id="1.20.120.30">
    <property type="entry name" value="Aspartate receptor, ligand-binding domain"/>
    <property type="match status" value="2"/>
</dbReference>
<accession>Q3BKG9</accession>
<dbReference type="EMBL" id="AM085146">
    <property type="protein sequence ID" value="CAJ30057.1"/>
    <property type="molecule type" value="Genomic_DNA"/>
</dbReference>
<name>Q3BKG9_9PROT</name>
<dbReference type="AlphaFoldDB" id="Q3BKG9"/>
<organism evidence="2">
    <name type="scientific">Magnetospirillum gryphiswaldense</name>
    <dbReference type="NCBI Taxonomy" id="55518"/>
    <lineage>
        <taxon>Bacteria</taxon>
        <taxon>Pseudomonadati</taxon>
        <taxon>Pseudomonadota</taxon>
        <taxon>Alphaproteobacteria</taxon>
        <taxon>Rhodospirillales</taxon>
        <taxon>Rhodospirillaceae</taxon>
        <taxon>Magnetospirillum</taxon>
    </lineage>
</organism>
<dbReference type="InterPro" id="IPR025991">
    <property type="entry name" value="Chemoreceptor_zinc-bind_dom"/>
</dbReference>
<feature type="domain" description="Chemoreceptor zinc-binding" evidence="1">
    <location>
        <begin position="15"/>
        <end position="78"/>
    </location>
</feature>
<dbReference type="RefSeq" id="WP_024080535.1">
    <property type="nucleotide sequence ID" value="NZ_CP027527.1"/>
</dbReference>
<gene>
    <name evidence="2" type="ORF">mgI404</name>
    <name evidence="3" type="ORF">MGR_4030</name>
</gene>
<feature type="domain" description="Chemoreceptor zinc-binding" evidence="1">
    <location>
        <begin position="170"/>
        <end position="231"/>
    </location>
</feature>
<dbReference type="EMBL" id="CU459003">
    <property type="protein sequence ID" value="CAM77962.1"/>
    <property type="molecule type" value="Genomic_DNA"/>
</dbReference>
<evidence type="ECO:0000313" key="2">
    <source>
        <dbReference type="EMBL" id="CAJ30057.1"/>
    </source>
</evidence>
<evidence type="ECO:0000313" key="3">
    <source>
        <dbReference type="EMBL" id="CAM77962.1"/>
    </source>
</evidence>
<reference evidence="3" key="2">
    <citation type="journal article" date="2007" name="J. Bacteriol.">
        <title>Comparative genome analysis of four magnetotactic bacteria reveals a complex set of group-specific genes implicated in magnetosome biomineralization and function.</title>
        <authorList>
            <person name="Richter M."/>
            <person name="Kube M."/>
            <person name="Bazylinski D.A."/>
            <person name="Lombardot T."/>
            <person name="Gloeckner F.O."/>
            <person name="Reinhardt R."/>
            <person name="Schueler D."/>
        </authorList>
    </citation>
    <scope>NUCLEOTIDE SEQUENCE</scope>
    <source>
        <strain evidence="3">MSR-1</strain>
    </source>
</reference>
<dbReference type="Pfam" id="PF13682">
    <property type="entry name" value="CZB"/>
    <property type="match status" value="2"/>
</dbReference>
<reference evidence="2" key="1">
    <citation type="journal article" date="2005" name="J. Bacteriol.">
        <title>A hypervariable 130-kilobase genomic region of Magnetospirillum gryphiswaldense comprises a magnetosome island which undergoes frequent rearrangements during stationary growth.</title>
        <authorList>
            <person name="Ullrich S."/>
            <person name="Kube M."/>
            <person name="Schuebbe S."/>
            <person name="Reinhardt R."/>
            <person name="Schueler D."/>
        </authorList>
    </citation>
    <scope>NUCLEOTIDE SEQUENCE</scope>
    <source>
        <strain evidence="2">MSR-1</strain>
    </source>
</reference>
<evidence type="ECO:0000259" key="1">
    <source>
        <dbReference type="Pfam" id="PF13682"/>
    </source>
</evidence>
<proteinExistence type="predicted"/>
<sequence>MIATELDVNAARLAHLRWEAALEATVNGEGTQEPLMGHEDCDLGAWIYGTGLSRYGKLGAVWQLKTAHKRFHHLAEETLSACAAGKAERAVEKLAAVRKLSGEILFLLTSLELDVIEAAISSAQPNDIPSRLMRAFFPKPLPLNIISIQALGGAGSGRHTLNVTGARLVHLKWIRDLQSAFRGHGKAMRAQPSDECSLGIWIHGTAMRELGATEALKNLDAVHKRFHREVDIVISSLNHGKLRTADEAYEEALVLSGEIITLLTRLQVELADSHVLSAGSSKL</sequence>